<dbReference type="AlphaFoldDB" id="A0A382E7C3"/>
<protein>
    <submittedName>
        <fullName evidence="2">Uncharacterized protein</fullName>
    </submittedName>
</protein>
<evidence type="ECO:0000256" key="1">
    <source>
        <dbReference type="SAM" id="MobiDB-lite"/>
    </source>
</evidence>
<proteinExistence type="predicted"/>
<name>A0A382E7C3_9ZZZZ</name>
<organism evidence="2">
    <name type="scientific">marine metagenome</name>
    <dbReference type="NCBI Taxonomy" id="408172"/>
    <lineage>
        <taxon>unclassified sequences</taxon>
        <taxon>metagenomes</taxon>
        <taxon>ecological metagenomes</taxon>
    </lineage>
</organism>
<gene>
    <name evidence="2" type="ORF">METZ01_LOCUS198631</name>
</gene>
<reference evidence="2" key="1">
    <citation type="submission" date="2018-05" db="EMBL/GenBank/DDBJ databases">
        <authorList>
            <person name="Lanie J.A."/>
            <person name="Ng W.-L."/>
            <person name="Kazmierczak K.M."/>
            <person name="Andrzejewski T.M."/>
            <person name="Davidsen T.M."/>
            <person name="Wayne K.J."/>
            <person name="Tettelin H."/>
            <person name="Glass J.I."/>
            <person name="Rusch D."/>
            <person name="Podicherti R."/>
            <person name="Tsui H.-C.T."/>
            <person name="Winkler M.E."/>
        </authorList>
    </citation>
    <scope>NUCLEOTIDE SEQUENCE</scope>
</reference>
<feature type="region of interest" description="Disordered" evidence="1">
    <location>
        <begin position="19"/>
        <end position="43"/>
    </location>
</feature>
<sequence length="84" mass="9641">MNNLVYKEGEREVTQAPFTQEKEDHCPKDSWPPTNDYLDRRFSSDGTAPCPPLTLRKQLKFNLRIWTIQEITSVSGSVILGMTL</sequence>
<evidence type="ECO:0000313" key="2">
    <source>
        <dbReference type="EMBL" id="SVB45777.1"/>
    </source>
</evidence>
<accession>A0A382E7C3</accession>
<dbReference type="EMBL" id="UINC01042742">
    <property type="protein sequence ID" value="SVB45777.1"/>
    <property type="molecule type" value="Genomic_DNA"/>
</dbReference>